<keyword evidence="4" id="KW-0450">Lipoyl</keyword>
<proteinExistence type="inferred from homology"/>
<feature type="region of interest" description="Disordered" evidence="6">
    <location>
        <begin position="205"/>
        <end position="271"/>
    </location>
</feature>
<feature type="domain" description="Peripheral subunit-binding (PSBD)" evidence="8">
    <location>
        <begin position="144"/>
        <end position="181"/>
    </location>
</feature>
<comment type="cofactor">
    <cofactor evidence="1">
        <name>(R)-lipoate</name>
        <dbReference type="ChEBI" id="CHEBI:83088"/>
    </cofactor>
</comment>
<keyword evidence="3" id="KW-0808">Transferase</keyword>
<comment type="caution">
    <text evidence="9">The sequence shown here is derived from an EMBL/GenBank/DDBJ whole genome shotgun (WGS) entry which is preliminary data.</text>
</comment>
<dbReference type="SUPFAM" id="SSF51230">
    <property type="entry name" value="Single hybrid motif"/>
    <property type="match status" value="1"/>
</dbReference>
<comment type="similarity">
    <text evidence="2">Belongs to the 2-oxoacid dehydrogenase family.</text>
</comment>
<protein>
    <submittedName>
        <fullName evidence="9">2-oxo acid dehydrogenase subunit E2</fullName>
    </submittedName>
</protein>
<dbReference type="InterPro" id="IPR004167">
    <property type="entry name" value="PSBD"/>
</dbReference>
<evidence type="ECO:0000313" key="9">
    <source>
        <dbReference type="EMBL" id="MFC6838447.1"/>
    </source>
</evidence>
<organism evidence="9 10">
    <name type="scientific">Halomarina ordinaria</name>
    <dbReference type="NCBI Taxonomy" id="3033939"/>
    <lineage>
        <taxon>Archaea</taxon>
        <taxon>Methanobacteriati</taxon>
        <taxon>Methanobacteriota</taxon>
        <taxon>Stenosarchaea group</taxon>
        <taxon>Halobacteria</taxon>
        <taxon>Halobacteriales</taxon>
        <taxon>Natronomonadaceae</taxon>
        <taxon>Halomarina</taxon>
    </lineage>
</organism>
<name>A0ABD5UCZ0_9EURY</name>
<dbReference type="Gene3D" id="2.40.50.100">
    <property type="match status" value="1"/>
</dbReference>
<evidence type="ECO:0000313" key="10">
    <source>
        <dbReference type="Proteomes" id="UP001596406"/>
    </source>
</evidence>
<dbReference type="Pfam" id="PF00364">
    <property type="entry name" value="Biotin_lipoyl"/>
    <property type="match status" value="1"/>
</dbReference>
<evidence type="ECO:0000256" key="6">
    <source>
        <dbReference type="SAM" id="MobiDB-lite"/>
    </source>
</evidence>
<evidence type="ECO:0000256" key="2">
    <source>
        <dbReference type="ARBA" id="ARBA00007317"/>
    </source>
</evidence>
<keyword evidence="10" id="KW-1185">Reference proteome</keyword>
<evidence type="ECO:0000256" key="3">
    <source>
        <dbReference type="ARBA" id="ARBA00022679"/>
    </source>
</evidence>
<dbReference type="AlphaFoldDB" id="A0ABD5UCZ0"/>
<gene>
    <name evidence="9" type="ORF">ACFQHK_18365</name>
</gene>
<dbReference type="InterPro" id="IPR001078">
    <property type="entry name" value="2-oxoacid_DH_actylTfrase"/>
</dbReference>
<dbReference type="PROSITE" id="PS00189">
    <property type="entry name" value="LIPOYL"/>
    <property type="match status" value="1"/>
</dbReference>
<dbReference type="SUPFAM" id="SSF52777">
    <property type="entry name" value="CoA-dependent acyltransferases"/>
    <property type="match status" value="1"/>
</dbReference>
<dbReference type="Proteomes" id="UP001596406">
    <property type="component" value="Unassembled WGS sequence"/>
</dbReference>
<dbReference type="InterPro" id="IPR003016">
    <property type="entry name" value="2-oxoA_DH_lipoyl-BS"/>
</dbReference>
<dbReference type="EMBL" id="JBHSXM010000005">
    <property type="protein sequence ID" value="MFC6838447.1"/>
    <property type="molecule type" value="Genomic_DNA"/>
</dbReference>
<evidence type="ECO:0000259" key="7">
    <source>
        <dbReference type="PROSITE" id="PS50968"/>
    </source>
</evidence>
<dbReference type="PROSITE" id="PS50968">
    <property type="entry name" value="BIOTINYL_LIPOYL"/>
    <property type="match status" value="1"/>
</dbReference>
<keyword evidence="5" id="KW-0012">Acyltransferase</keyword>
<dbReference type="GO" id="GO:0016746">
    <property type="term" value="F:acyltransferase activity"/>
    <property type="evidence" value="ECO:0007669"/>
    <property type="project" value="UniProtKB-KW"/>
</dbReference>
<dbReference type="RefSeq" id="WP_304450133.1">
    <property type="nucleotide sequence ID" value="NZ_JARRAH010000005.1"/>
</dbReference>
<dbReference type="Pfam" id="PF02817">
    <property type="entry name" value="E3_binding"/>
    <property type="match status" value="2"/>
</dbReference>
<feature type="region of interest" description="Disordered" evidence="6">
    <location>
        <begin position="85"/>
        <end position="143"/>
    </location>
</feature>
<dbReference type="SUPFAM" id="SSF47005">
    <property type="entry name" value="Peripheral subunit-binding domain of 2-oxo acid dehydrogenase complex"/>
    <property type="match status" value="2"/>
</dbReference>
<feature type="domain" description="Lipoyl-binding" evidence="7">
    <location>
        <begin position="2"/>
        <end position="77"/>
    </location>
</feature>
<dbReference type="InterPro" id="IPR050743">
    <property type="entry name" value="2-oxoacid_DH_E2_comp"/>
</dbReference>
<dbReference type="PANTHER" id="PTHR43178">
    <property type="entry name" value="DIHYDROLIPOAMIDE ACETYLTRANSFERASE COMPONENT OF PYRUVATE DEHYDROGENASE COMPLEX"/>
    <property type="match status" value="1"/>
</dbReference>
<evidence type="ECO:0000259" key="8">
    <source>
        <dbReference type="PROSITE" id="PS51826"/>
    </source>
</evidence>
<dbReference type="Gene3D" id="4.10.320.10">
    <property type="entry name" value="E3-binding domain"/>
    <property type="match status" value="2"/>
</dbReference>
<dbReference type="Pfam" id="PF00198">
    <property type="entry name" value="2-oxoacid_dh"/>
    <property type="match status" value="1"/>
</dbReference>
<dbReference type="PANTHER" id="PTHR43178:SF5">
    <property type="entry name" value="LIPOAMIDE ACYLTRANSFERASE COMPONENT OF BRANCHED-CHAIN ALPHA-KETO ACID DEHYDROGENASE COMPLEX, MITOCHONDRIAL"/>
    <property type="match status" value="1"/>
</dbReference>
<evidence type="ECO:0000256" key="1">
    <source>
        <dbReference type="ARBA" id="ARBA00001938"/>
    </source>
</evidence>
<dbReference type="PROSITE" id="PS51826">
    <property type="entry name" value="PSBD"/>
    <property type="match status" value="2"/>
</dbReference>
<dbReference type="InterPro" id="IPR011053">
    <property type="entry name" value="Single_hybrid_motif"/>
</dbReference>
<dbReference type="InterPro" id="IPR023213">
    <property type="entry name" value="CAT-like_dom_sf"/>
</dbReference>
<feature type="domain" description="Peripheral subunit-binding (PSBD)" evidence="8">
    <location>
        <begin position="206"/>
        <end position="243"/>
    </location>
</feature>
<dbReference type="Gene3D" id="3.30.559.10">
    <property type="entry name" value="Chloramphenicol acetyltransferase-like domain"/>
    <property type="match status" value="1"/>
</dbReference>
<dbReference type="InterPro" id="IPR036625">
    <property type="entry name" value="E3-bd_dom_sf"/>
</dbReference>
<feature type="region of interest" description="Disordered" evidence="6">
    <location>
        <begin position="494"/>
        <end position="515"/>
    </location>
</feature>
<dbReference type="InterPro" id="IPR000089">
    <property type="entry name" value="Biotin_lipoyl"/>
</dbReference>
<accession>A0ABD5UCZ0</accession>
<evidence type="ECO:0000256" key="4">
    <source>
        <dbReference type="ARBA" id="ARBA00022823"/>
    </source>
</evidence>
<sequence length="600" mass="63305">MVQAVRMPMMGNTMETGLLAEWVVEAGTSVEEDDVLAIVESEKAAADVVATQSGELARIDVDAGEEVPPGTLIGVVLADDEHIEDAPAPGSRIEPESDSDDGSGNSGQTDVDDTSSDENSTSASTDAHIDASTEASTENELTIRAAPGARKLAASEDVDLSTIQGSGPEGAVLRADVEDVLEQAVVTRETDDTAADPDVAGERRSFATPRTRRLAREQGISMSDLRGTGVNGRVTESDVRAAAGQETVPRPSENAEPPRASMDGRSPTDAAAHGVTVVEEQPLSRMRQTIAGRMTQSARQAPHVTLNRSVSVDRGFQTATELTEDGDTTVGFTDVLVAAAGRALATHPEFNAWFENDNLRLIAERNVAVAVDTDAGLVTPVIREVGRRSLVSIASERREVTDAVLDESFSMDTLQGGTFTITNLGMFGIDSFDPIINPPQVAILGVGCIHGEKERTCTLSLSFDHRAVDGADAARFLQTLTAFVEAPSRLVAASTEDMSTHTEDTGGSPVSNTGTSLDEISVAELLERDIHEHATEVAAAHSWPVPTLDVELIEGVPTIAVERGGDLSAANAKRLIYAACRESQYSDAITGLRDPDVTVS</sequence>
<evidence type="ECO:0000256" key="5">
    <source>
        <dbReference type="ARBA" id="ARBA00023315"/>
    </source>
</evidence>
<reference evidence="9 10" key="1">
    <citation type="journal article" date="2019" name="Int. J. Syst. Evol. Microbiol.">
        <title>The Global Catalogue of Microorganisms (GCM) 10K type strain sequencing project: providing services to taxonomists for standard genome sequencing and annotation.</title>
        <authorList>
            <consortium name="The Broad Institute Genomics Platform"/>
            <consortium name="The Broad Institute Genome Sequencing Center for Infectious Disease"/>
            <person name="Wu L."/>
            <person name="Ma J."/>
        </authorList>
    </citation>
    <scope>NUCLEOTIDE SEQUENCE [LARGE SCALE GENOMIC DNA]</scope>
    <source>
        <strain evidence="9 10">PSRA2</strain>
    </source>
</reference>
<dbReference type="CDD" id="cd06849">
    <property type="entry name" value="lipoyl_domain"/>
    <property type="match status" value="1"/>
</dbReference>